<keyword evidence="1" id="KW-0614">Plasmid</keyword>
<dbReference type="AlphaFoldDB" id="A0A2K8UIV7"/>
<evidence type="ECO:0008006" key="3">
    <source>
        <dbReference type="Google" id="ProtNLM"/>
    </source>
</evidence>
<dbReference type="KEGG" id="tsy:THSYN_31565"/>
<name>A0A2K8UIV7_9GAMM</name>
<keyword evidence="2" id="KW-1185">Reference proteome</keyword>
<dbReference type="EMBL" id="CP020372">
    <property type="protein sequence ID" value="AUB85462.1"/>
    <property type="molecule type" value="Genomic_DNA"/>
</dbReference>
<dbReference type="SUPFAM" id="SSF53706">
    <property type="entry name" value="Formate dehydrogenase/DMSO reductase, domains 1-3"/>
    <property type="match status" value="1"/>
</dbReference>
<accession>A0A2K8UIV7</accession>
<reference evidence="1 2" key="1">
    <citation type="submission" date="2017-03" db="EMBL/GenBank/DDBJ databases">
        <title>Complete genome sequence of Candidatus 'Thiodictyon syntrophicum' sp. nov. strain Cad16T, a photolithoautotroph purple sulfur bacterium isolated from an alpine meromictic lake.</title>
        <authorList>
            <person name="Luedin S.M."/>
            <person name="Pothier J.F."/>
            <person name="Danza F."/>
            <person name="Storelli N."/>
            <person name="Wittwer M."/>
            <person name="Tonolla M."/>
        </authorList>
    </citation>
    <scope>NUCLEOTIDE SEQUENCE [LARGE SCALE GENOMIC DNA]</scope>
    <source>
        <strain evidence="1 2">Cad16T</strain>
        <plasmid evidence="2">Plasmid pts485</plasmid>
    </source>
</reference>
<dbReference type="OrthoDB" id="240576at2"/>
<protein>
    <recommendedName>
        <fullName evidence="3">Formylmethanofuran dehydrogenase</fullName>
    </recommendedName>
</protein>
<dbReference type="RefSeq" id="WP_100923086.1">
    <property type="nucleotide sequence ID" value="NZ_CP020372.1"/>
</dbReference>
<evidence type="ECO:0000313" key="1">
    <source>
        <dbReference type="EMBL" id="AUB85462.1"/>
    </source>
</evidence>
<evidence type="ECO:0000313" key="2">
    <source>
        <dbReference type="Proteomes" id="UP000232638"/>
    </source>
</evidence>
<dbReference type="Proteomes" id="UP000232638">
    <property type="component" value="Plasmid pTs485"/>
</dbReference>
<organism evidence="1 2">
    <name type="scientific">Candidatus Thiodictyon syntrophicum</name>
    <dbReference type="NCBI Taxonomy" id="1166950"/>
    <lineage>
        <taxon>Bacteria</taxon>
        <taxon>Pseudomonadati</taxon>
        <taxon>Pseudomonadota</taxon>
        <taxon>Gammaproteobacteria</taxon>
        <taxon>Chromatiales</taxon>
        <taxon>Chromatiaceae</taxon>
        <taxon>Thiodictyon</taxon>
    </lineage>
</organism>
<gene>
    <name evidence="1" type="ORF">THSYN_31565</name>
</gene>
<proteinExistence type="predicted"/>
<sequence>MWTSDPAQTPGNLTCPFCGLACDDLSVAAGPDAGLVLVNGCRTARNAFAGAMAAGPGAALIDGQPVTLEAALAQAAGLLAAARAPLFGGLVTDVNGMRALLDLADRCGALLDHVAADALFRNLLVLQDGGWMTATLTEVRNRADLILILGREVPHRFPRLCERVLLPPEALFSPPAQRRLVLLGPAQAGPLPAELAAANPTLIPVALTDLAGVGALLRGLIAGRPVRADAIPGVASAQLMQLAGWLCGARYAVVTWAAGELAFPHAELTVQAFVELVRDLNRTTRAAALPLAGTLGDLTANQVCTWQTGYPLRSGRQQGSFCYEPLLYRHQDLLAQGQSDLLLWVQALPAANPAATPTAKCPTIVLGYPGFPCGQVPEVFIPVGLPGIDHPGHWYRTDAVCPLPLGQVRDLGLASVAGVIGMLSERLGATAK</sequence>
<geneLocation type="plasmid" evidence="2">
    <name>pts485</name>
</geneLocation>